<evidence type="ECO:0000256" key="5">
    <source>
        <dbReference type="ARBA" id="ARBA00032523"/>
    </source>
</evidence>
<comment type="function">
    <text evidence="1">Catalyzes the formation of 4-(hydroxymethyl)-2-furancarboxaldehyde phosphate (4-HFC-P) from two molecules of glyceraldehyde-3-P (GA-3-P).</text>
</comment>
<dbReference type="InterPro" id="IPR011060">
    <property type="entry name" value="RibuloseP-bd_barrel"/>
</dbReference>
<reference evidence="7" key="1">
    <citation type="submission" date="2022-04" db="EMBL/GenBank/DDBJ databases">
        <title>Whole genome sequence of Sphaerotilus sp. FB-5.</title>
        <authorList>
            <person name="Takeda M."/>
            <person name="Narihara S."/>
            <person name="Akimoto M."/>
            <person name="Akimoto R."/>
            <person name="Nishiyashiki S."/>
            <person name="Murakami T."/>
        </authorList>
    </citation>
    <scope>NUCLEOTIDE SEQUENCE</scope>
    <source>
        <strain evidence="7">FB-5</strain>
    </source>
</reference>
<accession>A0ABN6PN21</accession>
<protein>
    <recommendedName>
        <fullName evidence="2">(5-formylfuran-3-yl)methyl phosphate synthase</fullName>
        <ecNumber evidence="2">4.2.3.153</ecNumber>
    </recommendedName>
    <alternativeName>
        <fullName evidence="5">4-(hydroxymethyl)-2-furancarboxaldehyde-phosphate synthase</fullName>
    </alternativeName>
</protein>
<gene>
    <name evidence="7" type="ORF">CATMQ487_35750</name>
</gene>
<dbReference type="EMBL" id="AP025730">
    <property type="protein sequence ID" value="BDI06605.1"/>
    <property type="molecule type" value="Genomic_DNA"/>
</dbReference>
<keyword evidence="4" id="KW-0704">Schiff base</keyword>
<dbReference type="EC" id="4.2.3.153" evidence="2"/>
<dbReference type="InterPro" id="IPR007565">
    <property type="entry name" value="4HFCP_synth"/>
</dbReference>
<evidence type="ECO:0000313" key="8">
    <source>
        <dbReference type="Proteomes" id="UP001057498"/>
    </source>
</evidence>
<proteinExistence type="predicted"/>
<evidence type="ECO:0000256" key="1">
    <source>
        <dbReference type="ARBA" id="ARBA00003810"/>
    </source>
</evidence>
<name>A0ABN6PN21_9BURK</name>
<evidence type="ECO:0000256" key="2">
    <source>
        <dbReference type="ARBA" id="ARBA00012553"/>
    </source>
</evidence>
<dbReference type="NCBIfam" id="NF002574">
    <property type="entry name" value="PRK02227.1-2"/>
    <property type="match status" value="1"/>
</dbReference>
<dbReference type="SUPFAM" id="SSF51366">
    <property type="entry name" value="Ribulose-phoshate binding barrel"/>
    <property type="match status" value="1"/>
</dbReference>
<keyword evidence="3" id="KW-0456">Lyase</keyword>
<dbReference type="Proteomes" id="UP001057498">
    <property type="component" value="Chromosome"/>
</dbReference>
<evidence type="ECO:0000256" key="6">
    <source>
        <dbReference type="ARBA" id="ARBA00047628"/>
    </source>
</evidence>
<dbReference type="PIRSF" id="PIRSF015957">
    <property type="entry name" value="UCP015957"/>
    <property type="match status" value="1"/>
</dbReference>
<sequence>MRVTTPPATSPPTLRALVSVRNLDEALQAARAGVGFIDLKEPSDGALGGLPVAAIGPIVLALRHAAPATPVSATIGDWPADALALIERQVARVAATGVDFVKVGIEPGPGAVALAEALGRQRRAGLPLVPVLIADRAIDDALLERVLAQGFAAVMLDTADKRGGSLLQRHGDARLAEVIARVRQAGSLIGLAGALQLGDLPRLRQLAPDFTGFRSAVCAGDRRLGLDAARLAGLLGALSQPATQAVAA</sequence>
<evidence type="ECO:0000256" key="3">
    <source>
        <dbReference type="ARBA" id="ARBA00023239"/>
    </source>
</evidence>
<organism evidence="7 8">
    <name type="scientific">Sphaerotilus microaerophilus</name>
    <dbReference type="NCBI Taxonomy" id="2914710"/>
    <lineage>
        <taxon>Bacteria</taxon>
        <taxon>Pseudomonadati</taxon>
        <taxon>Pseudomonadota</taxon>
        <taxon>Betaproteobacteria</taxon>
        <taxon>Burkholderiales</taxon>
        <taxon>Sphaerotilaceae</taxon>
        <taxon>Sphaerotilus</taxon>
    </lineage>
</organism>
<keyword evidence="8" id="KW-1185">Reference proteome</keyword>
<dbReference type="Pfam" id="PF04476">
    <property type="entry name" value="4HFCP_synth"/>
    <property type="match status" value="1"/>
</dbReference>
<evidence type="ECO:0000313" key="7">
    <source>
        <dbReference type="EMBL" id="BDI06605.1"/>
    </source>
</evidence>
<dbReference type="RefSeq" id="WP_251969863.1">
    <property type="nucleotide sequence ID" value="NZ_AP025730.1"/>
</dbReference>
<comment type="catalytic activity">
    <reaction evidence="6">
        <text>2 D-glyceraldehyde 3-phosphate = 4-(hydroxymethyl)-2-furancarboxaldehyde phosphate + phosphate + 2 H2O</text>
        <dbReference type="Rhea" id="RHEA:43536"/>
        <dbReference type="ChEBI" id="CHEBI:15377"/>
        <dbReference type="ChEBI" id="CHEBI:43474"/>
        <dbReference type="ChEBI" id="CHEBI:59776"/>
        <dbReference type="ChEBI" id="CHEBI:83407"/>
        <dbReference type="EC" id="4.2.3.153"/>
    </reaction>
</comment>
<evidence type="ECO:0000256" key="4">
    <source>
        <dbReference type="ARBA" id="ARBA00023270"/>
    </source>
</evidence>